<dbReference type="AlphaFoldDB" id="A0A3P1SXK5"/>
<feature type="signal peptide" evidence="1">
    <location>
        <begin position="1"/>
        <end position="19"/>
    </location>
</feature>
<gene>
    <name evidence="2" type="ORF">EHS89_04330</name>
</gene>
<dbReference type="SUPFAM" id="SSF53850">
    <property type="entry name" value="Periplasmic binding protein-like II"/>
    <property type="match status" value="1"/>
</dbReference>
<comment type="caution">
    <text evidence="2">The sequence shown here is derived from an EMBL/GenBank/DDBJ whole genome shotgun (WGS) entry which is preliminary data.</text>
</comment>
<evidence type="ECO:0000313" key="3">
    <source>
        <dbReference type="Proteomes" id="UP000267535"/>
    </source>
</evidence>
<dbReference type="Gene3D" id="3.40.190.10">
    <property type="entry name" value="Periplasmic binding protein-like II"/>
    <property type="match status" value="1"/>
</dbReference>
<proteinExistence type="predicted"/>
<accession>A0A3P1SXK5</accession>
<name>A0A3P1SXK5_9GAMM</name>
<keyword evidence="1" id="KW-0732">Signal</keyword>
<evidence type="ECO:0000313" key="2">
    <source>
        <dbReference type="EMBL" id="RRD01778.1"/>
    </source>
</evidence>
<feature type="chain" id="PRO_5018024067" description="PBP domain-containing protein" evidence="1">
    <location>
        <begin position="20"/>
        <end position="138"/>
    </location>
</feature>
<evidence type="ECO:0008006" key="4">
    <source>
        <dbReference type="Google" id="ProtNLM"/>
    </source>
</evidence>
<dbReference type="OrthoDB" id="5368544at2"/>
<reference evidence="2 3" key="1">
    <citation type="submission" date="2018-11" db="EMBL/GenBank/DDBJ databases">
        <title>The draft genome sequence of Amphritea balenae JAMM 1525T.</title>
        <authorList>
            <person name="Fang Z."/>
            <person name="Zhang Y."/>
            <person name="Han X."/>
        </authorList>
    </citation>
    <scope>NUCLEOTIDE SEQUENCE [LARGE SCALE GENOMIC DNA]</scope>
    <source>
        <strain evidence="2 3">JAMM 1525</strain>
    </source>
</reference>
<keyword evidence="3" id="KW-1185">Reference proteome</keyword>
<protein>
    <recommendedName>
        <fullName evidence="4">PBP domain-containing protein</fullName>
    </recommendedName>
</protein>
<dbReference type="Proteomes" id="UP000267535">
    <property type="component" value="Unassembled WGS sequence"/>
</dbReference>
<dbReference type="EMBL" id="RQXV01000001">
    <property type="protein sequence ID" value="RRD01778.1"/>
    <property type="molecule type" value="Genomic_DNA"/>
</dbReference>
<organism evidence="2 3">
    <name type="scientific">Amphritea balenae</name>
    <dbReference type="NCBI Taxonomy" id="452629"/>
    <lineage>
        <taxon>Bacteria</taxon>
        <taxon>Pseudomonadati</taxon>
        <taxon>Pseudomonadota</taxon>
        <taxon>Gammaproteobacteria</taxon>
        <taxon>Oceanospirillales</taxon>
        <taxon>Oceanospirillaceae</taxon>
        <taxon>Amphritea</taxon>
    </lineage>
</organism>
<sequence length="138" mass="15827">MSLLILVFSLCLNTSSAVADSVIVSMDVEELSFNKNFLLAVFSMRVTRWPDGRPIKVFVLPDRHPVHHRFVKQHLQIFPYQLRNNWDRQVYTGTGEAPVQVDDIDEMYIKVSQTPGSIGYLSAPKELSLKEVRSVDEY</sequence>
<dbReference type="RefSeq" id="WP_124924852.1">
    <property type="nucleotide sequence ID" value="NZ_BMOH01000001.1"/>
</dbReference>
<evidence type="ECO:0000256" key="1">
    <source>
        <dbReference type="SAM" id="SignalP"/>
    </source>
</evidence>